<dbReference type="EMBL" id="MHLH01000010">
    <property type="protein sequence ID" value="OGZ04212.1"/>
    <property type="molecule type" value="Genomic_DNA"/>
</dbReference>
<comment type="caution">
    <text evidence="1">The sequence shown here is derived from an EMBL/GenBank/DDBJ whole genome shotgun (WGS) entry which is preliminary data.</text>
</comment>
<protein>
    <submittedName>
        <fullName evidence="1">Uncharacterized protein</fullName>
    </submittedName>
</protein>
<reference evidence="1 2" key="1">
    <citation type="journal article" date="2016" name="Nat. Commun.">
        <title>Thousands of microbial genomes shed light on interconnected biogeochemical processes in an aquifer system.</title>
        <authorList>
            <person name="Anantharaman K."/>
            <person name="Brown C.T."/>
            <person name="Hug L.A."/>
            <person name="Sharon I."/>
            <person name="Castelle C.J."/>
            <person name="Probst A.J."/>
            <person name="Thomas B.C."/>
            <person name="Singh A."/>
            <person name="Wilkins M.J."/>
            <person name="Karaoz U."/>
            <person name="Brodie E.L."/>
            <person name="Williams K.H."/>
            <person name="Hubbard S.S."/>
            <person name="Banfield J.F."/>
        </authorList>
    </citation>
    <scope>NUCLEOTIDE SEQUENCE [LARGE SCALE GENOMIC DNA]</scope>
</reference>
<dbReference type="Proteomes" id="UP000178841">
    <property type="component" value="Unassembled WGS sequence"/>
</dbReference>
<sequence length="212" mass="24259">MRIIVDTKLFAESGLATLWEGKLLIRCAVRKGAELQGGLPIVDVEILDLYDHLQGKVLSHLKLSFCGGILGISDFVLTGPYKEGHFIHRDDWVKELLPIFERWDRKWKSDALAPNIRSPWLGADDFGGYLITPTHSVEIGRTHPLIVFYLSFAVGIFLKELEEIGKKDEFPPRNEHEGRKVPLKDTIRCFSRRLSAFQVRSERSILRKTFCL</sequence>
<evidence type="ECO:0000313" key="2">
    <source>
        <dbReference type="Proteomes" id="UP000178841"/>
    </source>
</evidence>
<evidence type="ECO:0000313" key="1">
    <source>
        <dbReference type="EMBL" id="OGZ04212.1"/>
    </source>
</evidence>
<dbReference type="STRING" id="1798657.A2648_01370"/>
<organism evidence="1 2">
    <name type="scientific">Candidatus Lloydbacteria bacterium RIFCSPHIGHO2_01_FULL_41_20</name>
    <dbReference type="NCBI Taxonomy" id="1798657"/>
    <lineage>
        <taxon>Bacteria</taxon>
        <taxon>Candidatus Lloydiibacteriota</taxon>
    </lineage>
</organism>
<dbReference type="AlphaFoldDB" id="A0A1G2CSN7"/>
<name>A0A1G2CSN7_9BACT</name>
<gene>
    <name evidence="1" type="ORF">A2648_01370</name>
</gene>
<proteinExistence type="predicted"/>
<accession>A0A1G2CSN7</accession>